<reference evidence="2 3" key="1">
    <citation type="submission" date="2015-09" db="EMBL/GenBank/DDBJ databases">
        <title>Draft genome of the parasitic nematode Teladorsagia circumcincta isolate WARC Sus (inbred).</title>
        <authorList>
            <person name="Mitreva M."/>
        </authorList>
    </citation>
    <scope>NUCLEOTIDE SEQUENCE [LARGE SCALE GENOMIC DNA]</scope>
    <source>
        <strain evidence="2 3">S</strain>
    </source>
</reference>
<dbReference type="SMART" id="SM00248">
    <property type="entry name" value="ANK"/>
    <property type="match status" value="1"/>
</dbReference>
<dbReference type="EMBL" id="KZ349722">
    <property type="protein sequence ID" value="PIO64637.1"/>
    <property type="molecule type" value="Genomic_DNA"/>
</dbReference>
<dbReference type="Pfam" id="PF00023">
    <property type="entry name" value="Ank"/>
    <property type="match status" value="1"/>
</dbReference>
<proteinExistence type="predicted"/>
<accession>A0A2G9U312</accession>
<gene>
    <name evidence="2" type="ORF">TELCIR_13730</name>
</gene>
<feature type="repeat" description="ANK" evidence="1">
    <location>
        <begin position="12"/>
        <end position="44"/>
    </location>
</feature>
<name>A0A2G9U312_TELCI</name>
<evidence type="ECO:0000313" key="2">
    <source>
        <dbReference type="EMBL" id="PIO64637.1"/>
    </source>
</evidence>
<dbReference type="SUPFAM" id="SSF48403">
    <property type="entry name" value="Ankyrin repeat"/>
    <property type="match status" value="1"/>
</dbReference>
<sequence length="78" mass="8591">MLPKTLHFGTKQGWAPLHSAANWGNYEVIGRLISHGVDVNARSNGSVTKSGEICENQQLKNGMKLNKPVLRPEVPQKI</sequence>
<dbReference type="AlphaFoldDB" id="A0A2G9U312"/>
<keyword evidence="1" id="KW-0040">ANK repeat</keyword>
<protein>
    <submittedName>
        <fullName evidence="2">Ankyrin repeat protein</fullName>
    </submittedName>
</protein>
<dbReference type="OrthoDB" id="19174at2759"/>
<dbReference type="InterPro" id="IPR036770">
    <property type="entry name" value="Ankyrin_rpt-contain_sf"/>
</dbReference>
<dbReference type="Gene3D" id="1.25.40.20">
    <property type="entry name" value="Ankyrin repeat-containing domain"/>
    <property type="match status" value="1"/>
</dbReference>
<evidence type="ECO:0000313" key="3">
    <source>
        <dbReference type="Proteomes" id="UP000230423"/>
    </source>
</evidence>
<dbReference type="PROSITE" id="PS50297">
    <property type="entry name" value="ANK_REP_REGION"/>
    <property type="match status" value="1"/>
</dbReference>
<dbReference type="PROSITE" id="PS50088">
    <property type="entry name" value="ANK_REPEAT"/>
    <property type="match status" value="1"/>
</dbReference>
<dbReference type="Proteomes" id="UP000230423">
    <property type="component" value="Unassembled WGS sequence"/>
</dbReference>
<keyword evidence="3" id="KW-1185">Reference proteome</keyword>
<dbReference type="InterPro" id="IPR002110">
    <property type="entry name" value="Ankyrin_rpt"/>
</dbReference>
<organism evidence="2 3">
    <name type="scientific">Teladorsagia circumcincta</name>
    <name type="common">Brown stomach worm</name>
    <name type="synonym">Ostertagia circumcincta</name>
    <dbReference type="NCBI Taxonomy" id="45464"/>
    <lineage>
        <taxon>Eukaryota</taxon>
        <taxon>Metazoa</taxon>
        <taxon>Ecdysozoa</taxon>
        <taxon>Nematoda</taxon>
        <taxon>Chromadorea</taxon>
        <taxon>Rhabditida</taxon>
        <taxon>Rhabditina</taxon>
        <taxon>Rhabditomorpha</taxon>
        <taxon>Strongyloidea</taxon>
        <taxon>Trichostrongylidae</taxon>
        <taxon>Teladorsagia</taxon>
    </lineage>
</organism>
<evidence type="ECO:0000256" key="1">
    <source>
        <dbReference type="PROSITE-ProRule" id="PRU00023"/>
    </source>
</evidence>